<evidence type="ECO:0000313" key="4">
    <source>
        <dbReference type="RefSeq" id="XP_028285575.1"/>
    </source>
</evidence>
<feature type="compositionally biased region" description="Low complexity" evidence="1">
    <location>
        <begin position="1"/>
        <end position="22"/>
    </location>
</feature>
<accession>A0A6P7K830</accession>
<feature type="region of interest" description="Disordered" evidence="1">
    <location>
        <begin position="1"/>
        <end position="25"/>
    </location>
</feature>
<sequence length="160" mass="16918">NATTNATTTPAATTTTTATTTTEVVTSRRMSFRSATETFTNDLLNSSSTSFINRASLLKKTLEPFYRNSFSTFRSLNVVSFSSGSIINNMDLNFASSSVPNNTAIGNVLISAASNITAFNIDPTSVSVNGTQVSGGVSHKISLITASCLVLLSWLLTSQQ</sequence>
<dbReference type="GeneID" id="114451199"/>
<protein>
    <submittedName>
        <fullName evidence="4">Y' element ATP-dependent helicase YPR204W-like</fullName>
    </submittedName>
</protein>
<dbReference type="AlphaFoldDB" id="A0A6P7K830"/>
<dbReference type="PROSITE" id="PS50024">
    <property type="entry name" value="SEA"/>
    <property type="match status" value="1"/>
</dbReference>
<keyword evidence="3" id="KW-1185">Reference proteome</keyword>
<evidence type="ECO:0000259" key="2">
    <source>
        <dbReference type="PROSITE" id="PS50024"/>
    </source>
</evidence>
<dbReference type="InterPro" id="IPR036364">
    <property type="entry name" value="SEA_dom_sf"/>
</dbReference>
<organism evidence="3 4">
    <name type="scientific">Parambassis ranga</name>
    <name type="common">Indian glassy fish</name>
    <dbReference type="NCBI Taxonomy" id="210632"/>
    <lineage>
        <taxon>Eukaryota</taxon>
        <taxon>Metazoa</taxon>
        <taxon>Chordata</taxon>
        <taxon>Craniata</taxon>
        <taxon>Vertebrata</taxon>
        <taxon>Euteleostomi</taxon>
        <taxon>Actinopterygii</taxon>
        <taxon>Neopterygii</taxon>
        <taxon>Teleostei</taxon>
        <taxon>Neoteleostei</taxon>
        <taxon>Acanthomorphata</taxon>
        <taxon>Ovalentaria</taxon>
        <taxon>Ambassidae</taxon>
        <taxon>Parambassis</taxon>
    </lineage>
</organism>
<dbReference type="InterPro" id="IPR000082">
    <property type="entry name" value="SEA_dom"/>
</dbReference>
<evidence type="ECO:0000313" key="3">
    <source>
        <dbReference type="Proteomes" id="UP000515145"/>
    </source>
</evidence>
<evidence type="ECO:0000256" key="1">
    <source>
        <dbReference type="SAM" id="MobiDB-lite"/>
    </source>
</evidence>
<feature type="non-terminal residue" evidence="4">
    <location>
        <position position="1"/>
    </location>
</feature>
<dbReference type="RefSeq" id="XP_028285575.1">
    <property type="nucleotide sequence ID" value="XM_028429774.1"/>
</dbReference>
<dbReference type="Gene3D" id="3.30.70.960">
    <property type="entry name" value="SEA domain"/>
    <property type="match status" value="1"/>
</dbReference>
<dbReference type="InParanoid" id="A0A6P7K830"/>
<feature type="domain" description="SEA" evidence="2">
    <location>
        <begin position="24"/>
        <end position="133"/>
    </location>
</feature>
<reference evidence="4" key="1">
    <citation type="submission" date="2025-08" db="UniProtKB">
        <authorList>
            <consortium name="RefSeq"/>
        </authorList>
    </citation>
    <scope>IDENTIFICATION</scope>
</reference>
<name>A0A6P7K830_9TELE</name>
<dbReference type="OrthoDB" id="8965174at2759"/>
<dbReference type="Pfam" id="PF01390">
    <property type="entry name" value="SEA"/>
    <property type="match status" value="1"/>
</dbReference>
<proteinExistence type="predicted"/>
<dbReference type="Proteomes" id="UP000515145">
    <property type="component" value="Chromosome 18"/>
</dbReference>
<gene>
    <name evidence="4" type="primary">LOC114451199</name>
</gene>
<dbReference type="SUPFAM" id="SSF82671">
    <property type="entry name" value="SEA domain"/>
    <property type="match status" value="1"/>
</dbReference>